<accession>A0ABW2EMM1</accession>
<evidence type="ECO:0000313" key="1">
    <source>
        <dbReference type="EMBL" id="MFC7061654.1"/>
    </source>
</evidence>
<dbReference type="RefSeq" id="WP_204707168.1">
    <property type="nucleotide sequence ID" value="NZ_JBHSZV010000014.1"/>
</dbReference>
<gene>
    <name evidence="1" type="ORF">ACFQIC_07250</name>
</gene>
<name>A0ABW2EMM1_9BACI</name>
<dbReference type="EMBL" id="JBHSZV010000014">
    <property type="protein sequence ID" value="MFC7061654.1"/>
    <property type="molecule type" value="Genomic_DNA"/>
</dbReference>
<sequence>MDKENDLIVGFEKYTVDSERSQLTVTLNVHSSEFDLKKYQVVYDAIKSSLKEKELFPKEMI</sequence>
<organism evidence="1 2">
    <name type="scientific">Halobacillus seohaensis</name>
    <dbReference type="NCBI Taxonomy" id="447421"/>
    <lineage>
        <taxon>Bacteria</taxon>
        <taxon>Bacillati</taxon>
        <taxon>Bacillota</taxon>
        <taxon>Bacilli</taxon>
        <taxon>Bacillales</taxon>
        <taxon>Bacillaceae</taxon>
        <taxon>Halobacillus</taxon>
    </lineage>
</organism>
<evidence type="ECO:0008006" key="3">
    <source>
        <dbReference type="Google" id="ProtNLM"/>
    </source>
</evidence>
<dbReference type="Proteomes" id="UP001596410">
    <property type="component" value="Unassembled WGS sequence"/>
</dbReference>
<proteinExistence type="predicted"/>
<comment type="caution">
    <text evidence="1">The sequence shown here is derived from an EMBL/GenBank/DDBJ whole genome shotgun (WGS) entry which is preliminary data.</text>
</comment>
<protein>
    <recommendedName>
        <fullName evidence="3">Condensation domain-containing protein</fullName>
    </recommendedName>
</protein>
<keyword evidence="2" id="KW-1185">Reference proteome</keyword>
<evidence type="ECO:0000313" key="2">
    <source>
        <dbReference type="Proteomes" id="UP001596410"/>
    </source>
</evidence>
<reference evidence="2" key="1">
    <citation type="journal article" date="2019" name="Int. J. Syst. Evol. Microbiol.">
        <title>The Global Catalogue of Microorganisms (GCM) 10K type strain sequencing project: providing services to taxonomists for standard genome sequencing and annotation.</title>
        <authorList>
            <consortium name="The Broad Institute Genomics Platform"/>
            <consortium name="The Broad Institute Genome Sequencing Center for Infectious Disease"/>
            <person name="Wu L."/>
            <person name="Ma J."/>
        </authorList>
    </citation>
    <scope>NUCLEOTIDE SEQUENCE [LARGE SCALE GENOMIC DNA]</scope>
    <source>
        <strain evidence="2">CGMCC 4.1621</strain>
    </source>
</reference>